<proteinExistence type="predicted"/>
<dbReference type="EnsemblPlants" id="OGLUM07G17060.1">
    <property type="protein sequence ID" value="OGLUM07G17060.1"/>
    <property type="gene ID" value="OGLUM07G17060"/>
</dbReference>
<reference evidence="2" key="1">
    <citation type="submission" date="2015-04" db="UniProtKB">
        <authorList>
            <consortium name="EnsemblPlants"/>
        </authorList>
    </citation>
    <scope>IDENTIFICATION</scope>
</reference>
<evidence type="ECO:0000313" key="2">
    <source>
        <dbReference type="EnsemblPlants" id="OGLUM07G17060.1"/>
    </source>
</evidence>
<dbReference type="Proteomes" id="UP000026961">
    <property type="component" value="Chromosome 7"/>
</dbReference>
<dbReference type="HOGENOM" id="CLU_1477350_0_0_1"/>
<feature type="region of interest" description="Disordered" evidence="1">
    <location>
        <begin position="66"/>
        <end position="171"/>
    </location>
</feature>
<dbReference type="AlphaFoldDB" id="A0A0E0AKY3"/>
<sequence>MARCSILPSLADREIWDATASLVEIIEAQGHRHGRLGSAPEQVSLAHRRRRCRGVRRDALGAIQSKQRSHELEIQAKQPEKSSRGLQRFEAEKTLEGEGETGCHAGVERRWWSPGRSDGSRGWPRREATTASNGSCVAELETKGERRRRRRGRDSREWGIGRFAAGPPLPVVSDWVSAQLPHA</sequence>
<dbReference type="Gramene" id="OGLUM07G17060.1">
    <property type="protein sequence ID" value="OGLUM07G17060.1"/>
    <property type="gene ID" value="OGLUM07G17060"/>
</dbReference>
<feature type="compositionally biased region" description="Basic and acidic residues" evidence="1">
    <location>
        <begin position="68"/>
        <end position="96"/>
    </location>
</feature>
<accession>A0A0E0AKY3</accession>
<protein>
    <submittedName>
        <fullName evidence="2">Uncharacterized protein</fullName>
    </submittedName>
</protein>
<reference evidence="2" key="2">
    <citation type="submission" date="2018-05" db="EMBL/GenBank/DDBJ databases">
        <title>OgluRS3 (Oryza glumaepatula Reference Sequence Version 3).</title>
        <authorList>
            <person name="Zhang J."/>
            <person name="Kudrna D."/>
            <person name="Lee S."/>
            <person name="Talag J."/>
            <person name="Welchert J."/>
            <person name="Wing R.A."/>
        </authorList>
    </citation>
    <scope>NUCLEOTIDE SEQUENCE [LARGE SCALE GENOMIC DNA]</scope>
</reference>
<keyword evidence="3" id="KW-1185">Reference proteome</keyword>
<evidence type="ECO:0000256" key="1">
    <source>
        <dbReference type="SAM" id="MobiDB-lite"/>
    </source>
</evidence>
<evidence type="ECO:0000313" key="3">
    <source>
        <dbReference type="Proteomes" id="UP000026961"/>
    </source>
</evidence>
<name>A0A0E0AKY3_9ORYZ</name>
<organism evidence="2">
    <name type="scientific">Oryza glumipatula</name>
    <dbReference type="NCBI Taxonomy" id="40148"/>
    <lineage>
        <taxon>Eukaryota</taxon>
        <taxon>Viridiplantae</taxon>
        <taxon>Streptophyta</taxon>
        <taxon>Embryophyta</taxon>
        <taxon>Tracheophyta</taxon>
        <taxon>Spermatophyta</taxon>
        <taxon>Magnoliopsida</taxon>
        <taxon>Liliopsida</taxon>
        <taxon>Poales</taxon>
        <taxon>Poaceae</taxon>
        <taxon>BOP clade</taxon>
        <taxon>Oryzoideae</taxon>
        <taxon>Oryzeae</taxon>
        <taxon>Oryzinae</taxon>
        <taxon>Oryza</taxon>
    </lineage>
</organism>